<dbReference type="EnsemblPlants" id="ORUFI07G25920.1">
    <property type="protein sequence ID" value="ORUFI07G25920.1"/>
    <property type="gene ID" value="ORUFI07G25920"/>
</dbReference>
<dbReference type="Proteomes" id="UP000008022">
    <property type="component" value="Unassembled WGS sequence"/>
</dbReference>
<name>A0A1Y8Z851_ORYRU</name>
<accession>A0A1Y8Z851</accession>
<sequence length="7" mass="794">MAQDESN</sequence>
<reference evidence="2" key="1">
    <citation type="submission" date="2013-06" db="EMBL/GenBank/DDBJ databases">
        <authorList>
            <person name="Zhao Q."/>
        </authorList>
    </citation>
    <scope>NUCLEOTIDE SEQUENCE</scope>
    <source>
        <strain evidence="2">cv. W1943</strain>
    </source>
</reference>
<organism evidence="1 2">
    <name type="scientific">Oryza rufipogon</name>
    <name type="common">Brownbeard rice</name>
    <name type="synonym">Asian wild rice</name>
    <dbReference type="NCBI Taxonomy" id="4529"/>
    <lineage>
        <taxon>Eukaryota</taxon>
        <taxon>Viridiplantae</taxon>
        <taxon>Streptophyta</taxon>
        <taxon>Embryophyta</taxon>
        <taxon>Tracheophyta</taxon>
        <taxon>Spermatophyta</taxon>
        <taxon>Magnoliopsida</taxon>
        <taxon>Liliopsida</taxon>
        <taxon>Poales</taxon>
        <taxon>Poaceae</taxon>
        <taxon>BOP clade</taxon>
        <taxon>Oryzoideae</taxon>
        <taxon>Oryzeae</taxon>
        <taxon>Oryzinae</taxon>
        <taxon>Oryza</taxon>
    </lineage>
</organism>
<keyword evidence="2" id="KW-1185">Reference proteome</keyword>
<reference evidence="1" key="2">
    <citation type="submission" date="2017-06" db="UniProtKB">
        <authorList>
            <consortium name="EnsemblPlants"/>
        </authorList>
    </citation>
    <scope>IDENTIFICATION</scope>
</reference>
<proteinExistence type="predicted"/>
<evidence type="ECO:0000313" key="2">
    <source>
        <dbReference type="Proteomes" id="UP000008022"/>
    </source>
</evidence>
<evidence type="ECO:0000313" key="1">
    <source>
        <dbReference type="EnsemblPlants" id="ORUFI07G25920.1"/>
    </source>
</evidence>
<dbReference type="Gramene" id="ORUFI07G25920.1">
    <property type="protein sequence ID" value="ORUFI07G25920.1"/>
    <property type="gene ID" value="ORUFI07G25920"/>
</dbReference>
<protein>
    <submittedName>
        <fullName evidence="1">Uncharacterized protein</fullName>
    </submittedName>
</protein>